<proteinExistence type="predicted"/>
<sequence>MSGGFSNKPKILRGAFVEYGLSIPPLFVVFQLNPEQLNRSRSLNFSLPTAEASPTKANTPTTPPPPRQLCDFHRQEKDLGKIQQGQQVDIAEEKVDFELLLDATDKMNDGDAIAQQFGITPQLSTLELMTHPKNDTPFGAIADLIGKATGTQLAQRQPNPPMTLFIWGYQRVFPVNINSMNITETQFNPLLVPIRATVKVNLTLIEGKNPLYTYSHTVRGVTSLLNLANITDIANVVVPG</sequence>
<evidence type="ECO:0000313" key="3">
    <source>
        <dbReference type="Proteomes" id="UP000031623"/>
    </source>
</evidence>
<evidence type="ECO:0000259" key="1">
    <source>
        <dbReference type="Pfam" id="PF19266"/>
    </source>
</evidence>
<dbReference type="EMBL" id="AP014633">
    <property type="protein sequence ID" value="BAP56315.1"/>
    <property type="molecule type" value="Genomic_DNA"/>
</dbReference>
<accession>A0A090AMA8</accession>
<feature type="domain" description="Contractile injection system tube protein N-terminal" evidence="1">
    <location>
        <begin position="83"/>
        <end position="203"/>
    </location>
</feature>
<dbReference type="Pfam" id="PF19266">
    <property type="entry name" value="CIS_tube"/>
    <property type="match status" value="1"/>
</dbReference>
<organism evidence="2 3">
    <name type="scientific">Thioploca ingrica</name>
    <dbReference type="NCBI Taxonomy" id="40754"/>
    <lineage>
        <taxon>Bacteria</taxon>
        <taxon>Pseudomonadati</taxon>
        <taxon>Pseudomonadota</taxon>
        <taxon>Gammaproteobacteria</taxon>
        <taxon>Thiotrichales</taxon>
        <taxon>Thiotrichaceae</taxon>
        <taxon>Thioploca</taxon>
    </lineage>
</organism>
<dbReference type="AlphaFoldDB" id="A0A090AMA8"/>
<dbReference type="Proteomes" id="UP000031623">
    <property type="component" value="Chromosome"/>
</dbReference>
<dbReference type="InterPro" id="IPR045361">
    <property type="entry name" value="CIS_tube_prot_N"/>
</dbReference>
<dbReference type="STRING" id="40754.THII_2018"/>
<protein>
    <recommendedName>
        <fullName evidence="1">Contractile injection system tube protein N-terminal domain-containing protein</fullName>
    </recommendedName>
</protein>
<dbReference type="KEGG" id="tig:THII_2018"/>
<dbReference type="OrthoDB" id="661223at2"/>
<dbReference type="HOGENOM" id="CLU_1281395_0_0_6"/>
<reference evidence="2 3" key="1">
    <citation type="journal article" date="2014" name="ISME J.">
        <title>Ecophysiology of Thioploca ingrica as revealed by the complete genome sequence supplemented with proteomic evidence.</title>
        <authorList>
            <person name="Kojima H."/>
            <person name="Ogura Y."/>
            <person name="Yamamoto N."/>
            <person name="Togashi T."/>
            <person name="Mori H."/>
            <person name="Watanabe T."/>
            <person name="Nemoto F."/>
            <person name="Kurokawa K."/>
            <person name="Hayashi T."/>
            <person name="Fukui M."/>
        </authorList>
    </citation>
    <scope>NUCLEOTIDE SEQUENCE [LARGE SCALE GENOMIC DNA]</scope>
</reference>
<keyword evidence="3" id="KW-1185">Reference proteome</keyword>
<gene>
    <name evidence="2" type="ORF">THII_2018</name>
</gene>
<evidence type="ECO:0000313" key="2">
    <source>
        <dbReference type="EMBL" id="BAP56315.1"/>
    </source>
</evidence>
<name>A0A090AMA8_9GAMM</name>